<dbReference type="HOGENOM" id="CLU_069356_12_4_11"/>
<evidence type="ECO:0000256" key="4">
    <source>
        <dbReference type="PROSITE-ProRule" id="PRU00335"/>
    </source>
</evidence>
<dbReference type="PRINTS" id="PR00455">
    <property type="entry name" value="HTHTETR"/>
</dbReference>
<evidence type="ECO:0000259" key="5">
    <source>
        <dbReference type="PROSITE" id="PS50977"/>
    </source>
</evidence>
<dbReference type="KEGG" id="nno:NONO_c26830"/>
<proteinExistence type="predicted"/>
<dbReference type="SUPFAM" id="SSF46689">
    <property type="entry name" value="Homeodomain-like"/>
    <property type="match status" value="1"/>
</dbReference>
<dbReference type="GO" id="GO:0000976">
    <property type="term" value="F:transcription cis-regulatory region binding"/>
    <property type="evidence" value="ECO:0007669"/>
    <property type="project" value="TreeGrafter"/>
</dbReference>
<keyword evidence="3" id="KW-0804">Transcription</keyword>
<sequence>MARTQNKKEASADAASKGELTRRRILDATAKILSRKGFAGTRLSDIADEADMQAPAIYYYFDSREALIVEAIRYGSADTRQIVGSVLEALPDDYSAMDRILVAVEVHLRNAMGISDYATASARNIGQLPDHLKAKPEEEQVKYGELWRRLITDAIAAGQCTDGLDPTIAVILVLGALNYASEWFDPKRSSVDHIVSSAQSMVRFGLGGPKAEAEQRLPVIGDPREWLRAQESTR</sequence>
<dbReference type="InterPro" id="IPR050109">
    <property type="entry name" value="HTH-type_TetR-like_transc_reg"/>
</dbReference>
<organism evidence="6 7">
    <name type="scientific">Nocardia nova SH22a</name>
    <dbReference type="NCBI Taxonomy" id="1415166"/>
    <lineage>
        <taxon>Bacteria</taxon>
        <taxon>Bacillati</taxon>
        <taxon>Actinomycetota</taxon>
        <taxon>Actinomycetes</taxon>
        <taxon>Mycobacteriales</taxon>
        <taxon>Nocardiaceae</taxon>
        <taxon>Nocardia</taxon>
    </lineage>
</organism>
<dbReference type="eggNOG" id="COG1309">
    <property type="taxonomic scope" value="Bacteria"/>
</dbReference>
<feature type="domain" description="HTH tetR-type" evidence="5">
    <location>
        <begin position="19"/>
        <end position="79"/>
    </location>
</feature>
<dbReference type="PANTHER" id="PTHR30055">
    <property type="entry name" value="HTH-TYPE TRANSCRIPTIONAL REGULATOR RUTR"/>
    <property type="match status" value="1"/>
</dbReference>
<dbReference type="PROSITE" id="PS50977">
    <property type="entry name" value="HTH_TETR_2"/>
    <property type="match status" value="1"/>
</dbReference>
<dbReference type="Gene3D" id="1.10.357.10">
    <property type="entry name" value="Tetracycline Repressor, domain 2"/>
    <property type="match status" value="1"/>
</dbReference>
<keyword evidence="1" id="KW-0805">Transcription regulation</keyword>
<evidence type="ECO:0000256" key="1">
    <source>
        <dbReference type="ARBA" id="ARBA00023015"/>
    </source>
</evidence>
<dbReference type="SUPFAM" id="SSF48498">
    <property type="entry name" value="Tetracyclin repressor-like, C-terminal domain"/>
    <property type="match status" value="1"/>
</dbReference>
<dbReference type="EMBL" id="CP006850">
    <property type="protein sequence ID" value="AHH17475.1"/>
    <property type="molecule type" value="Genomic_DNA"/>
</dbReference>
<dbReference type="InterPro" id="IPR041490">
    <property type="entry name" value="KstR2_TetR_C"/>
</dbReference>
<accession>W5TDR1</accession>
<dbReference type="Pfam" id="PF17932">
    <property type="entry name" value="TetR_C_24"/>
    <property type="match status" value="1"/>
</dbReference>
<dbReference type="InterPro" id="IPR009057">
    <property type="entry name" value="Homeodomain-like_sf"/>
</dbReference>
<evidence type="ECO:0000313" key="6">
    <source>
        <dbReference type="EMBL" id="AHH17475.1"/>
    </source>
</evidence>
<keyword evidence="2 4" id="KW-0238">DNA-binding</keyword>
<dbReference type="InterPro" id="IPR001647">
    <property type="entry name" value="HTH_TetR"/>
</dbReference>
<dbReference type="Proteomes" id="UP000019150">
    <property type="component" value="Chromosome"/>
</dbReference>
<dbReference type="InterPro" id="IPR036271">
    <property type="entry name" value="Tet_transcr_reg_TetR-rel_C_sf"/>
</dbReference>
<dbReference type="OrthoDB" id="4726108at2"/>
<dbReference type="GO" id="GO:0003700">
    <property type="term" value="F:DNA-binding transcription factor activity"/>
    <property type="evidence" value="ECO:0007669"/>
    <property type="project" value="TreeGrafter"/>
</dbReference>
<dbReference type="PANTHER" id="PTHR30055:SF234">
    <property type="entry name" value="HTH-TYPE TRANSCRIPTIONAL REGULATOR BETI"/>
    <property type="match status" value="1"/>
</dbReference>
<evidence type="ECO:0000313" key="7">
    <source>
        <dbReference type="Proteomes" id="UP000019150"/>
    </source>
</evidence>
<protein>
    <submittedName>
        <fullName evidence="6">Transcriptional regulator, TetR family</fullName>
    </submittedName>
</protein>
<dbReference type="PATRIC" id="fig|1415166.3.peg.2750"/>
<dbReference type="Pfam" id="PF00440">
    <property type="entry name" value="TetR_N"/>
    <property type="match status" value="1"/>
</dbReference>
<evidence type="ECO:0000256" key="2">
    <source>
        <dbReference type="ARBA" id="ARBA00023125"/>
    </source>
</evidence>
<dbReference type="RefSeq" id="WP_051494689.1">
    <property type="nucleotide sequence ID" value="NZ_CP006850.1"/>
</dbReference>
<reference evidence="6 7" key="1">
    <citation type="journal article" date="2014" name="Appl. Environ. Microbiol.">
        <title>Insights into the Microbial Degradation of Rubber and Gutta-Percha by Analysis of the Complete Genome of Nocardia nova SH22a.</title>
        <authorList>
            <person name="Luo Q."/>
            <person name="Hiessl S."/>
            <person name="Poehlein A."/>
            <person name="Daniel R."/>
            <person name="Steinbuchel A."/>
        </authorList>
    </citation>
    <scope>NUCLEOTIDE SEQUENCE [LARGE SCALE GENOMIC DNA]</scope>
    <source>
        <strain evidence="6">SH22a</strain>
    </source>
</reference>
<keyword evidence="7" id="KW-1185">Reference proteome</keyword>
<dbReference type="STRING" id="1415166.NONO_c26830"/>
<dbReference type="AlphaFoldDB" id="W5TDR1"/>
<evidence type="ECO:0000256" key="3">
    <source>
        <dbReference type="ARBA" id="ARBA00023163"/>
    </source>
</evidence>
<gene>
    <name evidence="6" type="ORF">NONO_c26830</name>
</gene>
<name>W5TDR1_9NOCA</name>
<feature type="DNA-binding region" description="H-T-H motif" evidence="4">
    <location>
        <begin position="42"/>
        <end position="61"/>
    </location>
</feature>